<feature type="transmembrane region" description="Helical" evidence="7">
    <location>
        <begin position="111"/>
        <end position="132"/>
    </location>
</feature>
<keyword evidence="2" id="KW-0813">Transport</keyword>
<feature type="domain" description="Major facilitator superfamily (MFS) profile" evidence="8">
    <location>
        <begin position="20"/>
        <end position="461"/>
    </location>
</feature>
<evidence type="ECO:0000313" key="10">
    <source>
        <dbReference type="Proteomes" id="UP000237839"/>
    </source>
</evidence>
<dbReference type="InterPro" id="IPR011701">
    <property type="entry name" value="MFS"/>
</dbReference>
<evidence type="ECO:0000259" key="8">
    <source>
        <dbReference type="PROSITE" id="PS50850"/>
    </source>
</evidence>
<keyword evidence="6 7" id="KW-0472">Membrane</keyword>
<feature type="transmembrane region" description="Helical" evidence="7">
    <location>
        <begin position="268"/>
        <end position="285"/>
    </location>
</feature>
<evidence type="ECO:0000256" key="1">
    <source>
        <dbReference type="ARBA" id="ARBA00004651"/>
    </source>
</evidence>
<feature type="transmembrane region" description="Helical" evidence="7">
    <location>
        <begin position="56"/>
        <end position="78"/>
    </location>
</feature>
<evidence type="ECO:0000256" key="7">
    <source>
        <dbReference type="SAM" id="Phobius"/>
    </source>
</evidence>
<feature type="transmembrane region" description="Helical" evidence="7">
    <location>
        <begin position="85"/>
        <end position="105"/>
    </location>
</feature>
<evidence type="ECO:0000256" key="4">
    <source>
        <dbReference type="ARBA" id="ARBA00022692"/>
    </source>
</evidence>
<dbReference type="GO" id="GO:0005886">
    <property type="term" value="C:plasma membrane"/>
    <property type="evidence" value="ECO:0007669"/>
    <property type="project" value="UniProtKB-SubCell"/>
</dbReference>
<evidence type="ECO:0000256" key="6">
    <source>
        <dbReference type="ARBA" id="ARBA00023136"/>
    </source>
</evidence>
<comment type="caution">
    <text evidence="9">The sequence shown here is derived from an EMBL/GenBank/DDBJ whole genome shotgun (WGS) entry which is preliminary data.</text>
</comment>
<dbReference type="PANTHER" id="PTHR42718:SF46">
    <property type="entry name" value="BLR6921 PROTEIN"/>
    <property type="match status" value="1"/>
</dbReference>
<reference evidence="9 10" key="1">
    <citation type="submission" date="2018-02" db="EMBL/GenBank/DDBJ databases">
        <title>Solimicrobium silvestre gen. nov., sp. nov., isolated from alpine forest soil.</title>
        <authorList>
            <person name="Margesin R."/>
            <person name="Albuquerque L."/>
            <person name="Zhang D.-C."/>
            <person name="Froufe H.J.C."/>
            <person name="Severino R."/>
            <person name="Roxo I."/>
            <person name="Egas C."/>
            <person name="Da Costa M.S."/>
        </authorList>
    </citation>
    <scope>NUCLEOTIDE SEQUENCE [LARGE SCALE GENOMIC DNA]</scope>
    <source>
        <strain evidence="9 10">S20-91</strain>
    </source>
</reference>
<dbReference type="PANTHER" id="PTHR42718">
    <property type="entry name" value="MAJOR FACILITATOR SUPERFAMILY MULTIDRUG TRANSPORTER MFSC"/>
    <property type="match status" value="1"/>
</dbReference>
<evidence type="ECO:0000256" key="3">
    <source>
        <dbReference type="ARBA" id="ARBA00022475"/>
    </source>
</evidence>
<dbReference type="InterPro" id="IPR004638">
    <property type="entry name" value="EmrB-like"/>
</dbReference>
<feature type="transmembrane region" description="Helical" evidence="7">
    <location>
        <begin position="305"/>
        <end position="326"/>
    </location>
</feature>
<dbReference type="Pfam" id="PF07690">
    <property type="entry name" value="MFS_1"/>
    <property type="match status" value="1"/>
</dbReference>
<keyword evidence="4 7" id="KW-0812">Transmembrane</keyword>
<dbReference type="GO" id="GO:0022857">
    <property type="term" value="F:transmembrane transporter activity"/>
    <property type="evidence" value="ECO:0007669"/>
    <property type="project" value="InterPro"/>
</dbReference>
<feature type="transmembrane region" description="Helical" evidence="7">
    <location>
        <begin position="230"/>
        <end position="248"/>
    </location>
</feature>
<sequence length="464" mass="49277">MSNTTSLNASEGINPQVWKVAAVVIVGPFMTQMDSTVVNVSLSAIRMELHSSIATAQWIIGGYLLALALMLPLSGWLVDRIGAKRLYLGCFSVFTLASLLCGSARTMEELIGARLIQGIAGGLLAPMTQMMIARVAGKHMARVLGYLVVPIMIAPIIGPVLAGAILKYTSWPWLFYINLPIGVLGLLLASLLLPSDETSIQKRPFDLLGFLLISPGLACLLYGLQHASDSDGKLILLLGSVLTMAFIWHAKRKGSAALIDLELFHNRIFSTAAMTQFLSNGMFYARQFLIPLYLITGCALSPSKAGSMIAAMGLGMMCSFPLMGWLTGRFGCRAVSTGGALLALLGMLPFVWMIQYEFSSTLTVVSLFVAGAGHGMINIPSVSAAYASVSRDKLAVANTALNIAQRLGGPVATTVLAIVMSLAASIYPASGPHSFMTAFVLVIALHLLALVSASRLPISMHTPN</sequence>
<name>A0A2S9H4M0_9BURK</name>
<feature type="transmembrane region" description="Helical" evidence="7">
    <location>
        <begin position="362"/>
        <end position="386"/>
    </location>
</feature>
<dbReference type="EMBL" id="PUGF01000001">
    <property type="protein sequence ID" value="PRC94934.1"/>
    <property type="molecule type" value="Genomic_DNA"/>
</dbReference>
<evidence type="ECO:0000256" key="2">
    <source>
        <dbReference type="ARBA" id="ARBA00022448"/>
    </source>
</evidence>
<dbReference type="NCBIfam" id="TIGR00711">
    <property type="entry name" value="efflux_EmrB"/>
    <property type="match status" value="1"/>
</dbReference>
<gene>
    <name evidence="9" type="ORF">S2091_0129</name>
</gene>
<keyword evidence="5 7" id="KW-1133">Transmembrane helix</keyword>
<keyword evidence="10" id="KW-1185">Reference proteome</keyword>
<dbReference type="SUPFAM" id="SSF103473">
    <property type="entry name" value="MFS general substrate transporter"/>
    <property type="match status" value="1"/>
</dbReference>
<feature type="transmembrane region" description="Helical" evidence="7">
    <location>
        <begin position="205"/>
        <end position="224"/>
    </location>
</feature>
<proteinExistence type="predicted"/>
<dbReference type="Proteomes" id="UP000237839">
    <property type="component" value="Unassembled WGS sequence"/>
</dbReference>
<dbReference type="AlphaFoldDB" id="A0A2S9H4M0"/>
<feature type="transmembrane region" description="Helical" evidence="7">
    <location>
        <begin position="338"/>
        <end position="356"/>
    </location>
</feature>
<accession>A0A2S9H4M0</accession>
<feature type="transmembrane region" description="Helical" evidence="7">
    <location>
        <begin position="144"/>
        <end position="167"/>
    </location>
</feature>
<comment type="subcellular location">
    <subcellularLocation>
        <location evidence="1">Cell membrane</location>
        <topology evidence="1">Multi-pass membrane protein</topology>
    </subcellularLocation>
</comment>
<dbReference type="Gene3D" id="1.20.1250.20">
    <property type="entry name" value="MFS general substrate transporter like domains"/>
    <property type="match status" value="1"/>
</dbReference>
<dbReference type="PROSITE" id="PS50850">
    <property type="entry name" value="MFS"/>
    <property type="match status" value="1"/>
</dbReference>
<feature type="transmembrane region" description="Helical" evidence="7">
    <location>
        <begin position="433"/>
        <end position="451"/>
    </location>
</feature>
<dbReference type="Gene3D" id="1.20.1720.10">
    <property type="entry name" value="Multidrug resistance protein D"/>
    <property type="match status" value="1"/>
</dbReference>
<keyword evidence="3" id="KW-1003">Cell membrane</keyword>
<evidence type="ECO:0000313" key="9">
    <source>
        <dbReference type="EMBL" id="PRC94934.1"/>
    </source>
</evidence>
<evidence type="ECO:0000256" key="5">
    <source>
        <dbReference type="ARBA" id="ARBA00022989"/>
    </source>
</evidence>
<dbReference type="InterPro" id="IPR020846">
    <property type="entry name" value="MFS_dom"/>
</dbReference>
<protein>
    <submittedName>
        <fullName evidence="9">Drug resistance MFS transporter, drug:H+ antiporter-2 (14 Spanner) (DHA2) family</fullName>
    </submittedName>
</protein>
<feature type="transmembrane region" description="Helical" evidence="7">
    <location>
        <begin position="173"/>
        <end position="193"/>
    </location>
</feature>
<organism evidence="9 10">
    <name type="scientific">Solimicrobium silvestre</name>
    <dbReference type="NCBI Taxonomy" id="2099400"/>
    <lineage>
        <taxon>Bacteria</taxon>
        <taxon>Pseudomonadati</taxon>
        <taxon>Pseudomonadota</taxon>
        <taxon>Betaproteobacteria</taxon>
        <taxon>Burkholderiales</taxon>
        <taxon>Oxalobacteraceae</taxon>
        <taxon>Solimicrobium</taxon>
    </lineage>
</organism>
<feature type="transmembrane region" description="Helical" evidence="7">
    <location>
        <begin position="407"/>
        <end position="427"/>
    </location>
</feature>
<dbReference type="InterPro" id="IPR036259">
    <property type="entry name" value="MFS_trans_sf"/>
</dbReference>